<comment type="catalytic activity">
    <reaction evidence="9">
        <text>Typically cleaves a -Gly-|-Phe- bond to release an N-terminal, basic peptide of 5-8 residues from type IV prepilin, and then N-methylates the new N-terminal amino group, the methyl donor being S-adenosyl-L-methionine.</text>
        <dbReference type="EC" id="3.4.23.43"/>
    </reaction>
</comment>
<dbReference type="InterPro" id="IPR050882">
    <property type="entry name" value="Prepilin_peptidase/N-MTase"/>
</dbReference>
<dbReference type="EC" id="2.1.1.-" evidence="9"/>
<keyword evidence="6 10" id="KW-1133">Transmembrane helix</keyword>
<keyword evidence="9" id="KW-0489">Methyltransferase</keyword>
<keyword evidence="5 9" id="KW-0812">Transmembrane</keyword>
<evidence type="ECO:0000256" key="8">
    <source>
        <dbReference type="RuleBase" id="RU003793"/>
    </source>
</evidence>
<dbReference type="Pfam" id="PF01478">
    <property type="entry name" value="Peptidase_A24"/>
    <property type="match status" value="1"/>
</dbReference>
<dbReference type="InterPro" id="IPR014032">
    <property type="entry name" value="Peptidase_A24A_bac"/>
</dbReference>
<proteinExistence type="inferred from homology"/>
<evidence type="ECO:0000313" key="13">
    <source>
        <dbReference type="EMBL" id="RAV20571.1"/>
    </source>
</evidence>
<evidence type="ECO:0000256" key="5">
    <source>
        <dbReference type="ARBA" id="ARBA00022692"/>
    </source>
</evidence>
<dbReference type="EC" id="3.4.23.43" evidence="9"/>
<accession>A0A329MKX1</accession>
<gene>
    <name evidence="13" type="ORF">DQG23_13730</name>
</gene>
<evidence type="ECO:0000313" key="14">
    <source>
        <dbReference type="Proteomes" id="UP000250369"/>
    </source>
</evidence>
<feature type="transmembrane region" description="Helical" evidence="10">
    <location>
        <begin position="18"/>
        <end position="40"/>
    </location>
</feature>
<evidence type="ECO:0000256" key="2">
    <source>
        <dbReference type="ARBA" id="ARBA00005801"/>
    </source>
</evidence>
<feature type="transmembrane region" description="Helical" evidence="10">
    <location>
        <begin position="199"/>
        <end position="228"/>
    </location>
</feature>
<name>A0A329MKX1_9BACL</name>
<dbReference type="AlphaFoldDB" id="A0A329MKX1"/>
<dbReference type="Proteomes" id="UP000250369">
    <property type="component" value="Unassembled WGS sequence"/>
</dbReference>
<dbReference type="PANTHER" id="PTHR30487:SF0">
    <property type="entry name" value="PREPILIN LEADER PEPTIDASE_N-METHYLTRANSFERASE-RELATED"/>
    <property type="match status" value="1"/>
</dbReference>
<keyword evidence="14" id="KW-1185">Reference proteome</keyword>
<keyword evidence="4" id="KW-0997">Cell inner membrane</keyword>
<evidence type="ECO:0000256" key="7">
    <source>
        <dbReference type="ARBA" id="ARBA00023136"/>
    </source>
</evidence>
<dbReference type="GO" id="GO:0006465">
    <property type="term" value="P:signal peptide processing"/>
    <property type="evidence" value="ECO:0007669"/>
    <property type="project" value="TreeGrafter"/>
</dbReference>
<dbReference type="Pfam" id="PF06750">
    <property type="entry name" value="A24_N_bact"/>
    <property type="match status" value="1"/>
</dbReference>
<dbReference type="PANTHER" id="PTHR30487">
    <property type="entry name" value="TYPE 4 PREPILIN-LIKE PROTEINS LEADER PEPTIDE-PROCESSING ENZYME"/>
    <property type="match status" value="1"/>
</dbReference>
<comment type="function">
    <text evidence="9">Plays an essential role in type IV pili and type II pseudopili formation by proteolytically removing the leader sequence from substrate proteins and subsequently monomethylating the alpha-amino group of the newly exposed N-terminal phenylalanine.</text>
</comment>
<evidence type="ECO:0000256" key="3">
    <source>
        <dbReference type="ARBA" id="ARBA00022475"/>
    </source>
</evidence>
<dbReference type="EMBL" id="QMFB01000007">
    <property type="protein sequence ID" value="RAV20571.1"/>
    <property type="molecule type" value="Genomic_DNA"/>
</dbReference>
<dbReference type="InterPro" id="IPR000045">
    <property type="entry name" value="Prepilin_IV_endopep_pep"/>
</dbReference>
<dbReference type="InterPro" id="IPR010627">
    <property type="entry name" value="Prepilin_pept_A24_N"/>
</dbReference>
<dbReference type="GO" id="GO:0008168">
    <property type="term" value="F:methyltransferase activity"/>
    <property type="evidence" value="ECO:0007669"/>
    <property type="project" value="UniProtKB-KW"/>
</dbReference>
<feature type="transmembrane region" description="Helical" evidence="10">
    <location>
        <begin position="165"/>
        <end position="187"/>
    </location>
</feature>
<feature type="transmembrane region" description="Helical" evidence="10">
    <location>
        <begin position="89"/>
        <end position="109"/>
    </location>
</feature>
<comment type="similarity">
    <text evidence="2 8">Belongs to the peptidase A24 family.</text>
</comment>
<feature type="domain" description="Prepilin type IV endopeptidase peptidase" evidence="11">
    <location>
        <begin position="119"/>
        <end position="228"/>
    </location>
</feature>
<keyword evidence="9" id="KW-0511">Multifunctional enzyme</keyword>
<evidence type="ECO:0000256" key="6">
    <source>
        <dbReference type="ARBA" id="ARBA00022989"/>
    </source>
</evidence>
<keyword evidence="9" id="KW-0378">Hydrolase</keyword>
<evidence type="ECO:0000256" key="1">
    <source>
        <dbReference type="ARBA" id="ARBA00004429"/>
    </source>
</evidence>
<feature type="domain" description="Prepilin peptidase A24 N-terminal" evidence="12">
    <location>
        <begin position="26"/>
        <end position="108"/>
    </location>
</feature>
<reference evidence="13 14" key="1">
    <citation type="journal article" date="2009" name="Int. J. Syst. Evol. Microbiol.">
        <title>Paenibacillus contaminans sp. nov., isolated from a contaminated laboratory plate.</title>
        <authorList>
            <person name="Chou J.H."/>
            <person name="Lee J.H."/>
            <person name="Lin M.C."/>
            <person name="Chang P.S."/>
            <person name="Arun A.B."/>
            <person name="Young C.C."/>
            <person name="Chen W.M."/>
        </authorList>
    </citation>
    <scope>NUCLEOTIDE SEQUENCE [LARGE SCALE GENOMIC DNA]</scope>
    <source>
        <strain evidence="13 14">CKOBP-6</strain>
    </source>
</reference>
<organism evidence="13 14">
    <name type="scientific">Paenibacillus contaminans</name>
    <dbReference type="NCBI Taxonomy" id="450362"/>
    <lineage>
        <taxon>Bacteria</taxon>
        <taxon>Bacillati</taxon>
        <taxon>Bacillota</taxon>
        <taxon>Bacilli</taxon>
        <taxon>Bacillales</taxon>
        <taxon>Paenibacillaceae</taxon>
        <taxon>Paenibacillus</taxon>
    </lineage>
</organism>
<dbReference type="RefSeq" id="WP_113031428.1">
    <property type="nucleotide sequence ID" value="NZ_QMFB01000007.1"/>
</dbReference>
<dbReference type="Gene3D" id="1.20.120.1220">
    <property type="match status" value="1"/>
</dbReference>
<dbReference type="PRINTS" id="PR00864">
    <property type="entry name" value="PREPILNPTASE"/>
</dbReference>
<comment type="subcellular location">
    <subcellularLocation>
        <location evidence="1">Cell inner membrane</location>
        <topology evidence="1">Multi-pass membrane protein</topology>
    </subcellularLocation>
    <subcellularLocation>
        <location evidence="9">Cell membrane</location>
        <topology evidence="9">Multi-pass membrane protein</topology>
    </subcellularLocation>
</comment>
<dbReference type="OrthoDB" id="9789291at2"/>
<evidence type="ECO:0000256" key="4">
    <source>
        <dbReference type="ARBA" id="ARBA00022519"/>
    </source>
</evidence>
<dbReference type="GO" id="GO:0004190">
    <property type="term" value="F:aspartic-type endopeptidase activity"/>
    <property type="evidence" value="ECO:0007669"/>
    <property type="project" value="UniProtKB-EC"/>
</dbReference>
<sequence>MLSEIISFYAELFAGHRWLLAALAAVLGLLVGSFLNVAAIRLPVKRSIVYPPSHCASCNHRLSVIDLVPVLSYILLRGKCRYCGRKISPYYAVGEAVTAVLFAVIAWQTGFLADLVIGLLMAAVLMTASMSDLFYRLIPDKLVLFGIVTGGLLRLWHHPLPLWNYALASFLGGAILFALAMLASALMRKEALGGGDLKLFAFIGIMLGIKLTLLTIFVSSLLGSIIGIALIATGKMKRDAYIPFGPFIGAAGILVFLWGERWINLYFSLITS</sequence>
<evidence type="ECO:0000256" key="9">
    <source>
        <dbReference type="RuleBase" id="RU003794"/>
    </source>
</evidence>
<keyword evidence="9" id="KW-0808">Transferase</keyword>
<evidence type="ECO:0000259" key="11">
    <source>
        <dbReference type="Pfam" id="PF01478"/>
    </source>
</evidence>
<dbReference type="GO" id="GO:0005886">
    <property type="term" value="C:plasma membrane"/>
    <property type="evidence" value="ECO:0007669"/>
    <property type="project" value="UniProtKB-SubCell"/>
</dbReference>
<evidence type="ECO:0000256" key="10">
    <source>
        <dbReference type="SAM" id="Phobius"/>
    </source>
</evidence>
<keyword evidence="3" id="KW-1003">Cell membrane</keyword>
<dbReference type="GO" id="GO:0032259">
    <property type="term" value="P:methylation"/>
    <property type="evidence" value="ECO:0007669"/>
    <property type="project" value="UniProtKB-KW"/>
</dbReference>
<comment type="caution">
    <text evidence="13">The sequence shown here is derived from an EMBL/GenBank/DDBJ whole genome shotgun (WGS) entry which is preliminary data.</text>
</comment>
<evidence type="ECO:0000259" key="12">
    <source>
        <dbReference type="Pfam" id="PF06750"/>
    </source>
</evidence>
<protein>
    <recommendedName>
        <fullName evidence="9">Prepilin leader peptidase/N-methyltransferase</fullName>
        <ecNumber evidence="9">2.1.1.-</ecNumber>
        <ecNumber evidence="9">3.4.23.43</ecNumber>
    </recommendedName>
</protein>
<keyword evidence="7 10" id="KW-0472">Membrane</keyword>
<feature type="transmembrane region" description="Helical" evidence="10">
    <location>
        <begin position="142"/>
        <end position="159"/>
    </location>
</feature>
<keyword evidence="9" id="KW-0645">Protease</keyword>
<feature type="transmembrane region" description="Helical" evidence="10">
    <location>
        <begin position="240"/>
        <end position="259"/>
    </location>
</feature>